<dbReference type="Pfam" id="PF02810">
    <property type="entry name" value="SEC-C"/>
    <property type="match status" value="1"/>
</dbReference>
<proteinExistence type="predicted"/>
<dbReference type="SUPFAM" id="SSF103642">
    <property type="entry name" value="Sec-C motif"/>
    <property type="match status" value="1"/>
</dbReference>
<name>A0ABX2EM80_9BURK</name>
<dbReference type="Pfam" id="PF03695">
    <property type="entry name" value="UPF0149"/>
    <property type="match status" value="1"/>
</dbReference>
<dbReference type="Gene3D" id="3.10.450.50">
    <property type="match status" value="1"/>
</dbReference>
<dbReference type="InterPro" id="IPR036255">
    <property type="entry name" value="YgfB-like_sf"/>
</dbReference>
<protein>
    <submittedName>
        <fullName evidence="1">UPF0149 family protein</fullName>
    </submittedName>
</protein>
<dbReference type="RefSeq" id="WP_173127232.1">
    <property type="nucleotide sequence ID" value="NZ_JABRWJ010000007.1"/>
</dbReference>
<keyword evidence="2" id="KW-1185">Reference proteome</keyword>
<dbReference type="Proteomes" id="UP000737171">
    <property type="component" value="Unassembled WGS sequence"/>
</dbReference>
<reference evidence="1 2" key="1">
    <citation type="submission" date="2020-05" db="EMBL/GenBank/DDBJ databases">
        <title>Aquincola sp. isolate from soil.</title>
        <authorList>
            <person name="Han J."/>
            <person name="Kim D.-U."/>
        </authorList>
    </citation>
    <scope>NUCLEOTIDE SEQUENCE [LARGE SCALE GENOMIC DNA]</scope>
    <source>
        <strain evidence="1 2">S2</strain>
    </source>
</reference>
<organism evidence="1 2">
    <name type="scientific">Pseudaquabacterium terrae</name>
    <dbReference type="NCBI Taxonomy" id="2732868"/>
    <lineage>
        <taxon>Bacteria</taxon>
        <taxon>Pseudomonadati</taxon>
        <taxon>Pseudomonadota</taxon>
        <taxon>Betaproteobacteria</taxon>
        <taxon>Burkholderiales</taxon>
        <taxon>Sphaerotilaceae</taxon>
        <taxon>Pseudaquabacterium</taxon>
    </lineage>
</organism>
<accession>A0ABX2EM80</accession>
<dbReference type="EMBL" id="JABRWJ010000007">
    <property type="protein sequence ID" value="NRF69721.1"/>
    <property type="molecule type" value="Genomic_DNA"/>
</dbReference>
<dbReference type="SUPFAM" id="SSF101327">
    <property type="entry name" value="YgfB-like"/>
    <property type="match status" value="1"/>
</dbReference>
<dbReference type="InterPro" id="IPR004027">
    <property type="entry name" value="SEC_C_motif"/>
</dbReference>
<sequence length="256" mass="27913">MSSVVPHSSENDIERLEALCERLAGFGADVSLEWVDGFLTALAASRRAIALDEALPAMFDDAFARAFADPADAAQATATAQARFDVLKGQLDPEALLDGPDTLRIAPLMLSYDDDARREVVEAGHMSAEEAEELLQTGALWAEGFRAAIEAFAADWPEASTDDEEDAWFDDCLMRVMALMLSPADLTTYAAEHYPGETLSRDELIDDACFGVQDLRVYWLDHAPKPETRRVEPTPGRNDLCPCGSGKKFKKCHGAG</sequence>
<gene>
    <name evidence="1" type="ORF">HLB44_22200</name>
</gene>
<comment type="caution">
    <text evidence="1">The sequence shown here is derived from an EMBL/GenBank/DDBJ whole genome shotgun (WGS) entry which is preliminary data.</text>
</comment>
<dbReference type="InterPro" id="IPR011978">
    <property type="entry name" value="YgfB-like"/>
</dbReference>
<evidence type="ECO:0000313" key="2">
    <source>
        <dbReference type="Proteomes" id="UP000737171"/>
    </source>
</evidence>
<evidence type="ECO:0000313" key="1">
    <source>
        <dbReference type="EMBL" id="NRF69721.1"/>
    </source>
</evidence>